<evidence type="ECO:0000313" key="1">
    <source>
        <dbReference type="EMBL" id="QIL03186.1"/>
    </source>
</evidence>
<protein>
    <recommendedName>
        <fullName evidence="3">SIR2-like domain-containing protein</fullName>
    </recommendedName>
</protein>
<organism evidence="1 2">
    <name type="scientific">Sphingomonas sinipercae</name>
    <dbReference type="NCBI Taxonomy" id="2714944"/>
    <lineage>
        <taxon>Bacteria</taxon>
        <taxon>Pseudomonadati</taxon>
        <taxon>Pseudomonadota</taxon>
        <taxon>Alphaproteobacteria</taxon>
        <taxon>Sphingomonadales</taxon>
        <taxon>Sphingomonadaceae</taxon>
        <taxon>Sphingomonas</taxon>
    </lineage>
</organism>
<dbReference type="EMBL" id="CP049871">
    <property type="protein sequence ID" value="QIL03186.1"/>
    <property type="molecule type" value="Genomic_DNA"/>
</dbReference>
<dbReference type="AlphaFoldDB" id="A0A6G7ZQK7"/>
<dbReference type="KEGG" id="ssin:G7078_10620"/>
<sequence length="358" mass="40167">MFSEPTVFVVGAGASAEYKIAVGDSLKFKIADLLDLHFDWSELTRGDYQIVEWLRRHNQAVSGSHKVSDQDFKSARLISQAMPHALSIDNFIDAHRGNESIALCAKLGIVKAILLEEVSSRISGLKDEFQPFDFASVADTWIPRLFQMLSEGVSRDDIHRVFENLTLIVFNYDRCVEAYLPRALREYYDLQPAEVSQIMARLKIIHPYGVAGRPDEIERLTIPFGSSDVNLLDASQGIRTFSEGVGDATIKSGLTDALSSADTLVFLGFSFHPLNMKLLKAPTNNLRRVFATTYGLSKSAVANVEQSILQMFDKLDPRQTLLDPDERQLDELEMANLKAYDFCTQYFRSLSSAVPVIW</sequence>
<keyword evidence="2" id="KW-1185">Reference proteome</keyword>
<evidence type="ECO:0008006" key="3">
    <source>
        <dbReference type="Google" id="ProtNLM"/>
    </source>
</evidence>
<dbReference type="RefSeq" id="WP_166095878.1">
    <property type="nucleotide sequence ID" value="NZ_CP049871.1"/>
</dbReference>
<evidence type="ECO:0000313" key="2">
    <source>
        <dbReference type="Proteomes" id="UP000502502"/>
    </source>
</evidence>
<gene>
    <name evidence="1" type="ORF">G7078_10620</name>
</gene>
<reference evidence="1 2" key="1">
    <citation type="submission" date="2020-03" db="EMBL/GenBank/DDBJ databases">
        <title>Sphingomonas sp. nov., isolated from fish.</title>
        <authorList>
            <person name="Hyun D.-W."/>
            <person name="Bae J.-W."/>
        </authorList>
    </citation>
    <scope>NUCLEOTIDE SEQUENCE [LARGE SCALE GENOMIC DNA]</scope>
    <source>
        <strain evidence="1 2">HDW15C</strain>
    </source>
</reference>
<accession>A0A6G7ZQK7</accession>
<proteinExistence type="predicted"/>
<dbReference type="Proteomes" id="UP000502502">
    <property type="component" value="Chromosome"/>
</dbReference>
<name>A0A6G7ZQK7_9SPHN</name>